<comment type="caution">
    <text evidence="2">The sequence shown here is derived from an EMBL/GenBank/DDBJ whole genome shotgun (WGS) entry which is preliminary data.</text>
</comment>
<dbReference type="OrthoDB" id="276276at2759"/>
<reference evidence="2 3" key="1">
    <citation type="journal article" date="2021" name="Nat. Commun.">
        <title>Genetic determinants of endophytism in the Arabidopsis root mycobiome.</title>
        <authorList>
            <person name="Mesny F."/>
            <person name="Miyauchi S."/>
            <person name="Thiergart T."/>
            <person name="Pickel B."/>
            <person name="Atanasova L."/>
            <person name="Karlsson M."/>
            <person name="Huettel B."/>
            <person name="Barry K.W."/>
            <person name="Haridas S."/>
            <person name="Chen C."/>
            <person name="Bauer D."/>
            <person name="Andreopoulos W."/>
            <person name="Pangilinan J."/>
            <person name="LaButti K."/>
            <person name="Riley R."/>
            <person name="Lipzen A."/>
            <person name="Clum A."/>
            <person name="Drula E."/>
            <person name="Henrissat B."/>
            <person name="Kohler A."/>
            <person name="Grigoriev I.V."/>
            <person name="Martin F.M."/>
            <person name="Hacquard S."/>
        </authorList>
    </citation>
    <scope>NUCLEOTIDE SEQUENCE [LARGE SCALE GENOMIC DNA]</scope>
    <source>
        <strain evidence="2 3">MPI-CAGE-CH-0241</strain>
    </source>
</reference>
<dbReference type="CDD" id="cd02883">
    <property type="entry name" value="NUDIX_Hydrolase"/>
    <property type="match status" value="1"/>
</dbReference>
<dbReference type="Pfam" id="PF00293">
    <property type="entry name" value="NUDIX"/>
    <property type="match status" value="1"/>
</dbReference>
<dbReference type="Proteomes" id="UP000777438">
    <property type="component" value="Unassembled WGS sequence"/>
</dbReference>
<dbReference type="AlphaFoldDB" id="A0A9P8VT56"/>
<dbReference type="Gene3D" id="3.90.79.10">
    <property type="entry name" value="Nucleoside Triphosphate Pyrophosphohydrolase"/>
    <property type="match status" value="1"/>
</dbReference>
<dbReference type="InterPro" id="IPR000086">
    <property type="entry name" value="NUDIX_hydrolase_dom"/>
</dbReference>
<gene>
    <name evidence="2" type="ORF">B0T10DRAFT_566828</name>
</gene>
<evidence type="ECO:0000259" key="1">
    <source>
        <dbReference type="PROSITE" id="PS51462"/>
    </source>
</evidence>
<organism evidence="2 3">
    <name type="scientific">Thelonectria olida</name>
    <dbReference type="NCBI Taxonomy" id="1576542"/>
    <lineage>
        <taxon>Eukaryota</taxon>
        <taxon>Fungi</taxon>
        <taxon>Dikarya</taxon>
        <taxon>Ascomycota</taxon>
        <taxon>Pezizomycotina</taxon>
        <taxon>Sordariomycetes</taxon>
        <taxon>Hypocreomycetidae</taxon>
        <taxon>Hypocreales</taxon>
        <taxon>Nectriaceae</taxon>
        <taxon>Thelonectria</taxon>
    </lineage>
</organism>
<keyword evidence="3" id="KW-1185">Reference proteome</keyword>
<accession>A0A9P8VT56</accession>
<protein>
    <recommendedName>
        <fullName evidence="1">Nudix hydrolase domain-containing protein</fullName>
    </recommendedName>
</protein>
<feature type="domain" description="Nudix hydrolase" evidence="1">
    <location>
        <begin position="18"/>
        <end position="166"/>
    </location>
</feature>
<dbReference type="InterPro" id="IPR015797">
    <property type="entry name" value="NUDIX_hydrolase-like_dom_sf"/>
</dbReference>
<dbReference type="SUPFAM" id="SSF55811">
    <property type="entry name" value="Nudix"/>
    <property type="match status" value="1"/>
</dbReference>
<dbReference type="PROSITE" id="PS51462">
    <property type="entry name" value="NUDIX"/>
    <property type="match status" value="1"/>
</dbReference>
<dbReference type="EMBL" id="JAGPYM010000034">
    <property type="protein sequence ID" value="KAH6876615.1"/>
    <property type="molecule type" value="Genomic_DNA"/>
</dbReference>
<evidence type="ECO:0000313" key="3">
    <source>
        <dbReference type="Proteomes" id="UP000777438"/>
    </source>
</evidence>
<proteinExistence type="predicted"/>
<name>A0A9P8VT56_9HYPO</name>
<sequence>MTRDAFQAHTDGTSSSRIDKNTIGAAIIRNNHKCKQILLLKGNAHEAYYPNVFKMPGGKVDKEYLSIRHAIMREVLEETNLMVADISSPFSTIRYTAEKEGIDGSGNRLTIRRIAIQLSYVVAVEGDGVDFMVNKDEHSMGIWAERKDLDRIPITKDMKRAWPWRLSAAFAKWKMTS</sequence>
<evidence type="ECO:0000313" key="2">
    <source>
        <dbReference type="EMBL" id="KAH6876615.1"/>
    </source>
</evidence>